<keyword evidence="3" id="KW-0732">Signal</keyword>
<comment type="caution">
    <text evidence="8">The sequence shown here is derived from an EMBL/GenBank/DDBJ whole genome shotgun (WGS) entry which is preliminary data.</text>
</comment>
<evidence type="ECO:0000256" key="1">
    <source>
        <dbReference type="ARBA" id="ARBA00004442"/>
    </source>
</evidence>
<dbReference type="EMBL" id="BKAU01000001">
    <property type="protein sequence ID" value="GEP95715.1"/>
    <property type="molecule type" value="Genomic_DNA"/>
</dbReference>
<dbReference type="SUPFAM" id="SSF48452">
    <property type="entry name" value="TPR-like"/>
    <property type="match status" value="1"/>
</dbReference>
<evidence type="ECO:0000259" key="7">
    <source>
        <dbReference type="Pfam" id="PF14322"/>
    </source>
</evidence>
<dbReference type="AlphaFoldDB" id="A0A512RJ55"/>
<dbReference type="GO" id="GO:0009279">
    <property type="term" value="C:cell outer membrane"/>
    <property type="evidence" value="ECO:0007669"/>
    <property type="project" value="UniProtKB-SubCell"/>
</dbReference>
<evidence type="ECO:0000313" key="9">
    <source>
        <dbReference type="Proteomes" id="UP000321436"/>
    </source>
</evidence>
<reference evidence="8 9" key="1">
    <citation type="submission" date="2019-07" db="EMBL/GenBank/DDBJ databases">
        <title>Whole genome shotgun sequence of Chitinophaga cymbidii NBRC 109752.</title>
        <authorList>
            <person name="Hosoyama A."/>
            <person name="Uohara A."/>
            <person name="Ohji S."/>
            <person name="Ichikawa N."/>
        </authorList>
    </citation>
    <scope>NUCLEOTIDE SEQUENCE [LARGE SCALE GENOMIC DNA]</scope>
    <source>
        <strain evidence="8 9">NBRC 109752</strain>
    </source>
</reference>
<dbReference type="Gene3D" id="1.25.40.390">
    <property type="match status" value="1"/>
</dbReference>
<gene>
    <name evidence="8" type="ORF">CCY01nite_19750</name>
</gene>
<evidence type="ECO:0000259" key="6">
    <source>
        <dbReference type="Pfam" id="PF07980"/>
    </source>
</evidence>
<dbReference type="InterPro" id="IPR012944">
    <property type="entry name" value="SusD_RagB_dom"/>
</dbReference>
<accession>A0A512RJ55</accession>
<feature type="domain" description="SusD-like N-terminal" evidence="7">
    <location>
        <begin position="15"/>
        <end position="225"/>
    </location>
</feature>
<dbReference type="Pfam" id="PF07980">
    <property type="entry name" value="SusD_RagB"/>
    <property type="match status" value="1"/>
</dbReference>
<comment type="similarity">
    <text evidence="2">Belongs to the SusD family.</text>
</comment>
<name>A0A512RJ55_9BACT</name>
<feature type="domain" description="RagB/SusD" evidence="6">
    <location>
        <begin position="332"/>
        <end position="452"/>
    </location>
</feature>
<dbReference type="InterPro" id="IPR011990">
    <property type="entry name" value="TPR-like_helical_dom_sf"/>
</dbReference>
<protein>
    <submittedName>
        <fullName evidence="8">Membrane protein</fullName>
    </submittedName>
</protein>
<evidence type="ECO:0000256" key="3">
    <source>
        <dbReference type="ARBA" id="ARBA00022729"/>
    </source>
</evidence>
<dbReference type="Proteomes" id="UP000321436">
    <property type="component" value="Unassembled WGS sequence"/>
</dbReference>
<dbReference type="InterPro" id="IPR033985">
    <property type="entry name" value="SusD-like_N"/>
</dbReference>
<sequence length="454" mass="51634">MLASFVVVLSSCSKDWLDEKPDISTVIPETLQDIQGLLDNASGIMNTNSPALAEIASDDFYVLESSYAGLAQNERNAYIRDKIDSYTQVSDWFGVGNKNGSYARVFYCNLALETLGKIKFDTPSDKETWDNLKGQALFQRSRTFYELAQVFANPYNPNTAKNELGIPLRVESDINIKSVRASVQQTYDQIINNLLEAKSLLPINALYKTRASKVSVYALLARIYLNMEQYENALKNADSCLALYNTLLNYNDLSSSASFPIQIMNNEVIFHSTMINYVSLALRVLIDDELYSLYDEHDKRKSVFFGSNANGRTFKGNYSGSRLLFNGLSTNEQYLIRAECYARAGKVPEAMADLNTLYRNRWDSNEAYIDLTALDADDALRQVLLERRKELLLRGLRWSDLRRLNRDPRFAITLTRTIAGETYTLEPNSYKYTFPIPDDIIEITGMPQNPGWER</sequence>
<organism evidence="8 9">
    <name type="scientific">Chitinophaga cymbidii</name>
    <dbReference type="NCBI Taxonomy" id="1096750"/>
    <lineage>
        <taxon>Bacteria</taxon>
        <taxon>Pseudomonadati</taxon>
        <taxon>Bacteroidota</taxon>
        <taxon>Chitinophagia</taxon>
        <taxon>Chitinophagales</taxon>
        <taxon>Chitinophagaceae</taxon>
        <taxon>Chitinophaga</taxon>
    </lineage>
</organism>
<keyword evidence="5" id="KW-0998">Cell outer membrane</keyword>
<proteinExistence type="inferred from homology"/>
<comment type="subcellular location">
    <subcellularLocation>
        <location evidence="1">Cell outer membrane</location>
    </subcellularLocation>
</comment>
<dbReference type="Pfam" id="PF14322">
    <property type="entry name" value="SusD-like_3"/>
    <property type="match status" value="1"/>
</dbReference>
<evidence type="ECO:0000313" key="8">
    <source>
        <dbReference type="EMBL" id="GEP95715.1"/>
    </source>
</evidence>
<keyword evidence="9" id="KW-1185">Reference proteome</keyword>
<evidence type="ECO:0000256" key="4">
    <source>
        <dbReference type="ARBA" id="ARBA00023136"/>
    </source>
</evidence>
<evidence type="ECO:0000256" key="2">
    <source>
        <dbReference type="ARBA" id="ARBA00006275"/>
    </source>
</evidence>
<keyword evidence="4" id="KW-0472">Membrane</keyword>
<evidence type="ECO:0000256" key="5">
    <source>
        <dbReference type="ARBA" id="ARBA00023237"/>
    </source>
</evidence>